<reference evidence="1 2" key="1">
    <citation type="journal article" date="2021" name="Nat. Plants">
        <title>The Taxus genome provides insights into paclitaxel biosynthesis.</title>
        <authorList>
            <person name="Xiong X."/>
            <person name="Gou J."/>
            <person name="Liao Q."/>
            <person name="Li Y."/>
            <person name="Zhou Q."/>
            <person name="Bi G."/>
            <person name="Li C."/>
            <person name="Du R."/>
            <person name="Wang X."/>
            <person name="Sun T."/>
            <person name="Guo L."/>
            <person name="Liang H."/>
            <person name="Lu P."/>
            <person name="Wu Y."/>
            <person name="Zhang Z."/>
            <person name="Ro D.K."/>
            <person name="Shang Y."/>
            <person name="Huang S."/>
            <person name="Yan J."/>
        </authorList>
    </citation>
    <scope>NUCLEOTIDE SEQUENCE [LARGE SCALE GENOMIC DNA]</scope>
    <source>
        <strain evidence="1">Ta-2019</strain>
    </source>
</reference>
<dbReference type="EMBL" id="JAHRHJ020000010">
    <property type="protein sequence ID" value="KAH9298315.1"/>
    <property type="molecule type" value="Genomic_DNA"/>
</dbReference>
<dbReference type="Proteomes" id="UP000824469">
    <property type="component" value="Unassembled WGS sequence"/>
</dbReference>
<comment type="caution">
    <text evidence="1">The sequence shown here is derived from an EMBL/GenBank/DDBJ whole genome shotgun (WGS) entry which is preliminary data.</text>
</comment>
<dbReference type="AlphaFoldDB" id="A0AA38FDW2"/>
<proteinExistence type="predicted"/>
<evidence type="ECO:0000313" key="2">
    <source>
        <dbReference type="Proteomes" id="UP000824469"/>
    </source>
</evidence>
<protein>
    <submittedName>
        <fullName evidence="1">Uncharacterized protein</fullName>
    </submittedName>
</protein>
<feature type="non-terminal residue" evidence="1">
    <location>
        <position position="1"/>
    </location>
</feature>
<keyword evidence="2" id="KW-1185">Reference proteome</keyword>
<gene>
    <name evidence="1" type="ORF">KI387_029997</name>
</gene>
<evidence type="ECO:0000313" key="1">
    <source>
        <dbReference type="EMBL" id="KAH9298315.1"/>
    </source>
</evidence>
<organism evidence="1 2">
    <name type="scientific">Taxus chinensis</name>
    <name type="common">Chinese yew</name>
    <name type="synonym">Taxus wallichiana var. chinensis</name>
    <dbReference type="NCBI Taxonomy" id="29808"/>
    <lineage>
        <taxon>Eukaryota</taxon>
        <taxon>Viridiplantae</taxon>
        <taxon>Streptophyta</taxon>
        <taxon>Embryophyta</taxon>
        <taxon>Tracheophyta</taxon>
        <taxon>Spermatophyta</taxon>
        <taxon>Pinopsida</taxon>
        <taxon>Pinidae</taxon>
        <taxon>Conifers II</taxon>
        <taxon>Cupressales</taxon>
        <taxon>Taxaceae</taxon>
        <taxon>Taxus</taxon>
    </lineage>
</organism>
<accession>A0AA38FDW2</accession>
<sequence>MFELKWNECYSFDPGVVTQLSLKGMIESNKRVDLWYLKLAIASFYDAVLEQQSHCTVIQLLSWIIDDKKDSLCHILLQQLLQESLRSRFPLCHHSKEAKKDPRREDKKGPINEGMKVEIGGLLYAITYIPYQLDTHEEK</sequence>
<name>A0AA38FDW2_TAXCH</name>